<accession>A0AAX6G2E2</accession>
<protein>
    <submittedName>
        <fullName evidence="2">Vegetative cell wall protein gp1-like</fullName>
    </submittedName>
</protein>
<feature type="region of interest" description="Disordered" evidence="1">
    <location>
        <begin position="1"/>
        <end position="82"/>
    </location>
</feature>
<gene>
    <name evidence="2" type="ORF">M6B38_385690</name>
</gene>
<name>A0AAX6G2E2_IRIPA</name>
<feature type="compositionally biased region" description="Basic residues" evidence="1">
    <location>
        <begin position="10"/>
        <end position="29"/>
    </location>
</feature>
<organism evidence="2 3">
    <name type="scientific">Iris pallida</name>
    <name type="common">Sweet iris</name>
    <dbReference type="NCBI Taxonomy" id="29817"/>
    <lineage>
        <taxon>Eukaryota</taxon>
        <taxon>Viridiplantae</taxon>
        <taxon>Streptophyta</taxon>
        <taxon>Embryophyta</taxon>
        <taxon>Tracheophyta</taxon>
        <taxon>Spermatophyta</taxon>
        <taxon>Magnoliopsida</taxon>
        <taxon>Liliopsida</taxon>
        <taxon>Asparagales</taxon>
        <taxon>Iridaceae</taxon>
        <taxon>Iridoideae</taxon>
        <taxon>Irideae</taxon>
        <taxon>Iris</taxon>
    </lineage>
</organism>
<dbReference type="Proteomes" id="UP001140949">
    <property type="component" value="Unassembled WGS sequence"/>
</dbReference>
<dbReference type="AlphaFoldDB" id="A0AAX6G2E2"/>
<dbReference type="EMBL" id="JANAVB010023800">
    <property type="protein sequence ID" value="KAJ6822906.1"/>
    <property type="molecule type" value="Genomic_DNA"/>
</dbReference>
<evidence type="ECO:0000313" key="3">
    <source>
        <dbReference type="Proteomes" id="UP001140949"/>
    </source>
</evidence>
<comment type="caution">
    <text evidence="2">The sequence shown here is derived from an EMBL/GenBank/DDBJ whole genome shotgun (WGS) entry which is preliminary data.</text>
</comment>
<keyword evidence="3" id="KW-1185">Reference proteome</keyword>
<proteinExistence type="predicted"/>
<reference evidence="2" key="2">
    <citation type="submission" date="2023-04" db="EMBL/GenBank/DDBJ databases">
        <authorList>
            <person name="Bruccoleri R.E."/>
            <person name="Oakeley E.J."/>
            <person name="Faust A.-M."/>
            <person name="Dessus-Babus S."/>
            <person name="Altorfer M."/>
            <person name="Burckhardt D."/>
            <person name="Oertli M."/>
            <person name="Naumann U."/>
            <person name="Petersen F."/>
            <person name="Wong J."/>
        </authorList>
    </citation>
    <scope>NUCLEOTIDE SEQUENCE</scope>
    <source>
        <strain evidence="2">GSM-AAB239-AS_SAM_17_03QT</strain>
        <tissue evidence="2">Leaf</tissue>
    </source>
</reference>
<evidence type="ECO:0000313" key="2">
    <source>
        <dbReference type="EMBL" id="KAJ6822906.1"/>
    </source>
</evidence>
<sequence length="82" mass="9209">MFVSTGRYGHPIHHNRIPTTHLIRRRRAAPPRVENRASPASAPPARPQGPRFCASRSRARPFGESPSSRYRSSSARPEFPHA</sequence>
<reference evidence="2" key="1">
    <citation type="journal article" date="2023" name="GigaByte">
        <title>Genome assembly of the bearded iris, Iris pallida Lam.</title>
        <authorList>
            <person name="Bruccoleri R.E."/>
            <person name="Oakeley E.J."/>
            <person name="Faust A.M.E."/>
            <person name="Altorfer M."/>
            <person name="Dessus-Babus S."/>
            <person name="Burckhardt D."/>
            <person name="Oertli M."/>
            <person name="Naumann U."/>
            <person name="Petersen F."/>
            <person name="Wong J."/>
        </authorList>
    </citation>
    <scope>NUCLEOTIDE SEQUENCE</scope>
    <source>
        <strain evidence="2">GSM-AAB239-AS_SAM_17_03QT</strain>
    </source>
</reference>
<evidence type="ECO:0000256" key="1">
    <source>
        <dbReference type="SAM" id="MobiDB-lite"/>
    </source>
</evidence>
<feature type="compositionally biased region" description="Low complexity" evidence="1">
    <location>
        <begin position="65"/>
        <end position="82"/>
    </location>
</feature>